<keyword evidence="13" id="KW-1185">Reference proteome</keyword>
<dbReference type="Gene3D" id="3.20.20.80">
    <property type="entry name" value="Glycosidases"/>
    <property type="match status" value="2"/>
</dbReference>
<dbReference type="InterPro" id="IPR054593">
    <property type="entry name" value="Beta-mannosidase-like_N2"/>
</dbReference>
<comment type="catalytic activity">
    <reaction evidence="1">
        <text>Hydrolysis of terminal, non-reducing beta-D-mannose residues in beta-D-mannosides.</text>
        <dbReference type="EC" id="3.2.1.25"/>
    </reaction>
</comment>
<evidence type="ECO:0000313" key="12">
    <source>
        <dbReference type="EMBL" id="KKY17193.1"/>
    </source>
</evidence>
<dbReference type="SUPFAM" id="SSF49785">
    <property type="entry name" value="Galactose-binding domain-like"/>
    <property type="match status" value="1"/>
</dbReference>
<keyword evidence="7" id="KW-0964">Secreted</keyword>
<accession>A0A0G2FZN3</accession>
<dbReference type="PANTHER" id="PTHR43730:SF5">
    <property type="entry name" value="BETA-MANNOSIDASE A"/>
    <property type="match status" value="1"/>
</dbReference>
<feature type="domain" description="Beta-mannosidase-like galactose-binding" evidence="11">
    <location>
        <begin position="8"/>
        <end position="116"/>
    </location>
</feature>
<dbReference type="GO" id="GO:0004567">
    <property type="term" value="F:beta-mannosidase activity"/>
    <property type="evidence" value="ECO:0007669"/>
    <property type="project" value="UniProtKB-EC"/>
</dbReference>
<dbReference type="OrthoDB" id="2866996at2759"/>
<evidence type="ECO:0000256" key="2">
    <source>
        <dbReference type="ARBA" id="ARBA00004613"/>
    </source>
</evidence>
<gene>
    <name evidence="12" type="ORF">UCRPC4_g05686</name>
</gene>
<evidence type="ECO:0000256" key="4">
    <source>
        <dbReference type="ARBA" id="ARBA00011738"/>
    </source>
</evidence>
<keyword evidence="9" id="KW-0326">Glycosidase</keyword>
<evidence type="ECO:0000259" key="11">
    <source>
        <dbReference type="Pfam" id="PF22666"/>
    </source>
</evidence>
<keyword evidence="8" id="KW-0378">Hydrolase</keyword>
<dbReference type="GO" id="GO:0006516">
    <property type="term" value="P:glycoprotein catabolic process"/>
    <property type="evidence" value="ECO:0007669"/>
    <property type="project" value="TreeGrafter"/>
</dbReference>
<dbReference type="EC" id="3.2.1.25" evidence="5"/>
<dbReference type="InterPro" id="IPR017853">
    <property type="entry name" value="GH"/>
</dbReference>
<evidence type="ECO:0000256" key="10">
    <source>
        <dbReference type="ARBA" id="ARBA00031061"/>
    </source>
</evidence>
<sequence>MLIANHLATYLVFQGLDTFSSIEFCGVFVGSTENQFRQYYFDVSKILANCSEEPVLSINFGTARNIANAIAAQPGQETWPSGVNQLYEFPNRNFIRKEQSDFGWDWGPAFAPAGPWLPAYVVQLGSSEIYCRNVLIDIYRQGQLNDLPPDQNAPWVLNASLDFLGSLSNGPKLSYSLLDLSTNTTVEYGYLQNVTAAEGVVQGAVTISTNATKLWWPTGLGEQNLYNLTIDVLPSSGPSIAMITAEQIAQGIAPGNNWHFEVNGREFFAKGSNFIPPDAFWPRVTEEKIERLFKDVVNGNQNMLRSEFEFGDSLYPVDADFLDNVREEVDYQTRRVNHHPSLAFWAGGNELENLELELFYEAAPDQYEKYKGQYEELFLDTIVPALFGNSKSISYAPSSTSNGYISLNFTSPPYFIERYENVTAGSIYGETDYYNYTTTGSFDADYYPVGRFSNEFGFHSMPSLQTWEQVAAPKDLHFNSSVVVLGHNRHPPPGGLSVTNDTLSLEGMG</sequence>
<dbReference type="GO" id="GO:0005576">
    <property type="term" value="C:extracellular region"/>
    <property type="evidence" value="ECO:0007669"/>
    <property type="project" value="UniProtKB-SubCell"/>
</dbReference>
<comment type="subcellular location">
    <subcellularLocation>
        <location evidence="2">Secreted</location>
    </subcellularLocation>
</comment>
<dbReference type="Gene3D" id="2.60.120.260">
    <property type="entry name" value="Galactose-binding domain-like"/>
    <property type="match status" value="1"/>
</dbReference>
<dbReference type="SUPFAM" id="SSF51445">
    <property type="entry name" value="(Trans)glycosidases"/>
    <property type="match status" value="1"/>
</dbReference>
<evidence type="ECO:0000256" key="8">
    <source>
        <dbReference type="ARBA" id="ARBA00022801"/>
    </source>
</evidence>
<dbReference type="EMBL" id="LCWF01000149">
    <property type="protein sequence ID" value="KKY17193.1"/>
    <property type="molecule type" value="Genomic_DNA"/>
</dbReference>
<dbReference type="Pfam" id="PF22666">
    <property type="entry name" value="Glyco_hydro_2_N2"/>
    <property type="match status" value="1"/>
</dbReference>
<dbReference type="InterPro" id="IPR013783">
    <property type="entry name" value="Ig-like_fold"/>
</dbReference>
<comment type="similarity">
    <text evidence="3">Belongs to the glycosyl hydrolase 2 family. Beta-mannosidase A subfamily.</text>
</comment>
<reference evidence="12 13" key="2">
    <citation type="submission" date="2015-05" db="EMBL/GenBank/DDBJ databases">
        <authorList>
            <person name="Morales-Cruz A."/>
            <person name="Amrine K.C."/>
            <person name="Cantu D."/>
        </authorList>
    </citation>
    <scope>NUCLEOTIDE SEQUENCE [LARGE SCALE GENOMIC DNA]</scope>
    <source>
        <strain evidence="12">UCRPC4</strain>
    </source>
</reference>
<dbReference type="Gene3D" id="2.60.40.10">
    <property type="entry name" value="Immunoglobulins"/>
    <property type="match status" value="1"/>
</dbReference>
<name>A0A0G2FZN3_PHACM</name>
<dbReference type="AlphaFoldDB" id="A0A0G2FZN3"/>
<evidence type="ECO:0000256" key="3">
    <source>
        <dbReference type="ARBA" id="ARBA00007483"/>
    </source>
</evidence>
<dbReference type="Proteomes" id="UP000053317">
    <property type="component" value="Unassembled WGS sequence"/>
</dbReference>
<evidence type="ECO:0000256" key="5">
    <source>
        <dbReference type="ARBA" id="ARBA00012754"/>
    </source>
</evidence>
<proteinExistence type="inferred from homology"/>
<dbReference type="InterPro" id="IPR036156">
    <property type="entry name" value="Beta-gal/glucu_dom_sf"/>
</dbReference>
<dbReference type="InterPro" id="IPR008979">
    <property type="entry name" value="Galactose-bd-like_sf"/>
</dbReference>
<evidence type="ECO:0000256" key="6">
    <source>
        <dbReference type="ARBA" id="ARBA00021795"/>
    </source>
</evidence>
<evidence type="ECO:0000256" key="7">
    <source>
        <dbReference type="ARBA" id="ARBA00022525"/>
    </source>
</evidence>
<organism evidence="12 13">
    <name type="scientific">Phaeomoniella chlamydospora</name>
    <name type="common">Phaeoacremonium chlamydosporum</name>
    <dbReference type="NCBI Taxonomy" id="158046"/>
    <lineage>
        <taxon>Eukaryota</taxon>
        <taxon>Fungi</taxon>
        <taxon>Dikarya</taxon>
        <taxon>Ascomycota</taxon>
        <taxon>Pezizomycotina</taxon>
        <taxon>Eurotiomycetes</taxon>
        <taxon>Chaetothyriomycetidae</taxon>
        <taxon>Phaeomoniellales</taxon>
        <taxon>Phaeomoniellaceae</taxon>
        <taxon>Phaeomoniella</taxon>
    </lineage>
</organism>
<evidence type="ECO:0000256" key="1">
    <source>
        <dbReference type="ARBA" id="ARBA00000829"/>
    </source>
</evidence>
<dbReference type="SUPFAM" id="SSF49303">
    <property type="entry name" value="beta-Galactosidase/glucuronidase domain"/>
    <property type="match status" value="1"/>
</dbReference>
<dbReference type="PANTHER" id="PTHR43730">
    <property type="entry name" value="BETA-MANNOSIDASE"/>
    <property type="match status" value="1"/>
</dbReference>
<protein>
    <recommendedName>
        <fullName evidence="6">Beta-mannosidase A</fullName>
        <ecNumber evidence="5">3.2.1.25</ecNumber>
    </recommendedName>
    <alternativeName>
        <fullName evidence="10">Mannanase A</fullName>
    </alternativeName>
</protein>
<evidence type="ECO:0000313" key="13">
    <source>
        <dbReference type="Proteomes" id="UP000053317"/>
    </source>
</evidence>
<comment type="subunit">
    <text evidence="4">Homodimer.</text>
</comment>
<evidence type="ECO:0000256" key="9">
    <source>
        <dbReference type="ARBA" id="ARBA00023295"/>
    </source>
</evidence>
<reference evidence="12 13" key="1">
    <citation type="submission" date="2015-05" db="EMBL/GenBank/DDBJ databases">
        <title>Distinctive expansion of gene families associated with plant cell wall degradation and secondary metabolism in the genomes of grapevine trunk pathogens.</title>
        <authorList>
            <person name="Lawrence D.P."/>
            <person name="Travadon R."/>
            <person name="Rolshausen P.E."/>
            <person name="Baumgartner K."/>
        </authorList>
    </citation>
    <scope>NUCLEOTIDE SEQUENCE [LARGE SCALE GENOMIC DNA]</scope>
    <source>
        <strain evidence="12">UCRPC4</strain>
    </source>
</reference>
<comment type="caution">
    <text evidence="12">The sequence shown here is derived from an EMBL/GenBank/DDBJ whole genome shotgun (WGS) entry which is preliminary data.</text>
</comment>
<dbReference type="InterPro" id="IPR050887">
    <property type="entry name" value="Beta-mannosidase_GH2"/>
</dbReference>